<reference evidence="1 2" key="1">
    <citation type="submission" date="2018-06" db="EMBL/GenBank/DDBJ databases">
        <authorList>
            <consortium name="Pathogen Informatics"/>
            <person name="Doyle S."/>
        </authorList>
    </citation>
    <scope>NUCLEOTIDE SEQUENCE [LARGE SCALE GENOMIC DNA]</scope>
    <source>
        <strain evidence="1 2">NCTC11807</strain>
    </source>
</reference>
<protein>
    <submittedName>
        <fullName evidence="1">Uncharacterized protein</fullName>
    </submittedName>
</protein>
<dbReference type="EMBL" id="UHDZ01000001">
    <property type="protein sequence ID" value="SUM68369.1"/>
    <property type="molecule type" value="Genomic_DNA"/>
</dbReference>
<organism evidence="1 2">
    <name type="scientific">Staphylococcus saccharolyticus</name>
    <dbReference type="NCBI Taxonomy" id="33028"/>
    <lineage>
        <taxon>Bacteria</taxon>
        <taxon>Bacillati</taxon>
        <taxon>Bacillota</taxon>
        <taxon>Bacilli</taxon>
        <taxon>Bacillales</taxon>
        <taxon>Staphylococcaceae</taxon>
        <taxon>Staphylococcus</taxon>
    </lineage>
</organism>
<evidence type="ECO:0000313" key="1">
    <source>
        <dbReference type="EMBL" id="SUM68369.1"/>
    </source>
</evidence>
<keyword evidence="2" id="KW-1185">Reference proteome</keyword>
<evidence type="ECO:0000313" key="2">
    <source>
        <dbReference type="Proteomes" id="UP000255425"/>
    </source>
</evidence>
<accession>A0A380H0V9</accession>
<dbReference type="RefSeq" id="WP_115312671.1">
    <property type="nucleotide sequence ID" value="NZ_CP068029.1"/>
</dbReference>
<sequence length="131" mass="15402">MNKLIINDLNLPKTSNHKDILAFLYILQKLLLEFKKCDLAFSLKNNQLNIRCPNHIIKLSFHFSQDEAIVYPLQLFISAHHRDMNFIEQTQTLSIYSANDFLSKIETLFLLIFQLPVILTQKEYSLSQPYD</sequence>
<gene>
    <name evidence="1" type="ORF">NCTC11807_00517</name>
</gene>
<name>A0A380H0V9_9STAP</name>
<dbReference type="Proteomes" id="UP000255425">
    <property type="component" value="Unassembled WGS sequence"/>
</dbReference>
<proteinExistence type="predicted"/>
<dbReference type="AlphaFoldDB" id="A0A380H0V9"/>